<dbReference type="HOGENOM" id="CLU_2949253_0_0_2"/>
<dbReference type="EMBL" id="KE356561">
    <property type="protein sequence ID" value="ERG93643.1"/>
    <property type="molecule type" value="Genomic_DNA"/>
</dbReference>
<feature type="region of interest" description="Disordered" evidence="1">
    <location>
        <begin position="1"/>
        <end position="59"/>
    </location>
</feature>
<proteinExistence type="predicted"/>
<reference evidence="2 3" key="1">
    <citation type="journal article" date="2013" name="PLoS ONE">
        <title>Assembly-driven community genomics of a hypersaline microbial ecosystem.</title>
        <authorList>
            <person name="Podell S."/>
            <person name="Ugalde J.A."/>
            <person name="Narasingarao P."/>
            <person name="Banfield J.F."/>
            <person name="Heidelberg K.B."/>
            <person name="Allen E.E."/>
        </authorList>
    </citation>
    <scope>NUCLEOTIDE SEQUENCE [LARGE SCALE GENOMIC DNA]</scope>
    <source>
        <strain evidence="3">J07HQW2</strain>
    </source>
</reference>
<protein>
    <submittedName>
        <fullName evidence="2">Uncharacterized protein</fullName>
    </submittedName>
</protein>
<evidence type="ECO:0000313" key="3">
    <source>
        <dbReference type="Proteomes" id="UP000030710"/>
    </source>
</evidence>
<dbReference type="AlphaFoldDB" id="U1NAK5"/>
<gene>
    <name evidence="2" type="ORF">J07HQW2_00076</name>
</gene>
<name>U1NAK5_9EURY</name>
<accession>U1NAK5</accession>
<sequence length="59" mass="6373">MAEDTPPDIVNLQEESSVDWLRSTRDETDDPIGETADAGDEIEGADTDTDTTNDDGSDE</sequence>
<dbReference type="Proteomes" id="UP000030710">
    <property type="component" value="Unassembled WGS sequence"/>
</dbReference>
<evidence type="ECO:0000256" key="1">
    <source>
        <dbReference type="SAM" id="MobiDB-lite"/>
    </source>
</evidence>
<organism evidence="2 3">
    <name type="scientific">Haloquadratum walsbyi J07HQW2</name>
    <dbReference type="NCBI Taxonomy" id="1238425"/>
    <lineage>
        <taxon>Archaea</taxon>
        <taxon>Methanobacteriati</taxon>
        <taxon>Methanobacteriota</taxon>
        <taxon>Stenosarchaea group</taxon>
        <taxon>Halobacteria</taxon>
        <taxon>Halobacteriales</taxon>
        <taxon>Haloferacaceae</taxon>
        <taxon>Haloquadratum</taxon>
    </lineage>
</organism>
<feature type="compositionally biased region" description="Acidic residues" evidence="1">
    <location>
        <begin position="27"/>
        <end position="59"/>
    </location>
</feature>
<evidence type="ECO:0000313" key="2">
    <source>
        <dbReference type="EMBL" id="ERG93643.1"/>
    </source>
</evidence>
<dbReference type="RefSeq" id="WP_021053137.1">
    <property type="nucleotide sequence ID" value="NZ_KE356561.1"/>
</dbReference>